<evidence type="ECO:0000256" key="2">
    <source>
        <dbReference type="SAM" id="SignalP"/>
    </source>
</evidence>
<keyword evidence="2" id="KW-0732">Signal</keyword>
<feature type="region of interest" description="Disordered" evidence="1">
    <location>
        <begin position="874"/>
        <end position="927"/>
    </location>
</feature>
<protein>
    <submittedName>
        <fullName evidence="3">Uncharacterized protein</fullName>
    </submittedName>
</protein>
<proteinExistence type="predicted"/>
<evidence type="ECO:0000313" key="4">
    <source>
        <dbReference type="Proteomes" id="UP000297245"/>
    </source>
</evidence>
<feature type="compositionally biased region" description="Basic and acidic residues" evidence="1">
    <location>
        <begin position="874"/>
        <end position="885"/>
    </location>
</feature>
<feature type="compositionally biased region" description="Polar residues" evidence="1">
    <location>
        <begin position="900"/>
        <end position="909"/>
    </location>
</feature>
<reference evidence="3 4" key="1">
    <citation type="journal article" date="2019" name="Nat. Ecol. Evol.">
        <title>Megaphylogeny resolves global patterns of mushroom evolution.</title>
        <authorList>
            <person name="Varga T."/>
            <person name="Krizsan K."/>
            <person name="Foldi C."/>
            <person name="Dima B."/>
            <person name="Sanchez-Garcia M."/>
            <person name="Sanchez-Ramirez S."/>
            <person name="Szollosi G.J."/>
            <person name="Szarkandi J.G."/>
            <person name="Papp V."/>
            <person name="Albert L."/>
            <person name="Andreopoulos W."/>
            <person name="Angelini C."/>
            <person name="Antonin V."/>
            <person name="Barry K.W."/>
            <person name="Bougher N.L."/>
            <person name="Buchanan P."/>
            <person name="Buyck B."/>
            <person name="Bense V."/>
            <person name="Catcheside P."/>
            <person name="Chovatia M."/>
            <person name="Cooper J."/>
            <person name="Damon W."/>
            <person name="Desjardin D."/>
            <person name="Finy P."/>
            <person name="Geml J."/>
            <person name="Haridas S."/>
            <person name="Hughes K."/>
            <person name="Justo A."/>
            <person name="Karasinski D."/>
            <person name="Kautmanova I."/>
            <person name="Kiss B."/>
            <person name="Kocsube S."/>
            <person name="Kotiranta H."/>
            <person name="LaButti K.M."/>
            <person name="Lechner B.E."/>
            <person name="Liimatainen K."/>
            <person name="Lipzen A."/>
            <person name="Lukacs Z."/>
            <person name="Mihaltcheva S."/>
            <person name="Morgado L.N."/>
            <person name="Niskanen T."/>
            <person name="Noordeloos M.E."/>
            <person name="Ohm R.A."/>
            <person name="Ortiz-Santana B."/>
            <person name="Ovrebo C."/>
            <person name="Racz N."/>
            <person name="Riley R."/>
            <person name="Savchenko A."/>
            <person name="Shiryaev A."/>
            <person name="Soop K."/>
            <person name="Spirin V."/>
            <person name="Szebenyi C."/>
            <person name="Tomsovsky M."/>
            <person name="Tulloss R.E."/>
            <person name="Uehling J."/>
            <person name="Grigoriev I.V."/>
            <person name="Vagvolgyi C."/>
            <person name="Papp T."/>
            <person name="Martin F.M."/>
            <person name="Miettinen O."/>
            <person name="Hibbett D.S."/>
            <person name="Nagy L.G."/>
        </authorList>
    </citation>
    <scope>NUCLEOTIDE SEQUENCE [LARGE SCALE GENOMIC DNA]</scope>
    <source>
        <strain evidence="3 4">CBS 962.96</strain>
    </source>
</reference>
<dbReference type="OrthoDB" id="2506088at2759"/>
<dbReference type="Proteomes" id="UP000297245">
    <property type="component" value="Unassembled WGS sequence"/>
</dbReference>
<feature type="signal peptide" evidence="2">
    <location>
        <begin position="1"/>
        <end position="21"/>
    </location>
</feature>
<sequence>MNTREFLQLVAFSGLLKQVGVQQVPSYDAFRKVQKDLTKICGSEPIECTSSMGNHFYVNDPCEAIKRQFANPQVAPHINFYPEETDGPISEVWQADRWKEFDVSDLTPMYSKNGKQFYVNEVAMLHDSRLVIPLLWVKRHGVLHADCNIVDVTADNTLIRRSTVESISADEFDCNYFEIVESFPDKKLSWQGTTYNFLQKFNANFEIDLASIPVMPNPKRELVEKDEDLYVVMIPVWSDDVSGNKSKQYNKHINLYMENSNLPAQLLQQEYFVNFLSTSPHATSPEQLAEIRKIVNDTQTNPIRCFNADTKRKCADNPQQSEEASHIGTGNKLCRRCHVGGSHKEKESDTGYHALYYTGVLRSAAETKEVLEKQLKAAMTGVASRVEEIQTQTGTKDTVTQHWIAILLKRAREIPSDNPRKKSDELITELTEWLDGQPGEKMNPLLDISGLDPTRDTPVEILHTILLGIVKYYRNALIGKHFKTLMQTMVFHVHDLVTPSEFEVIKAVGELGAIIWVPEIRNMDQYLNNLEIRIDNVLDAFAAVDPNKITCKIKLHMLTHLISDCRQYGPAIHNSTEIFECFNAVFRMCSILSNHQAPSRDIARKFASMDRLKHILSGGYWLYNGKWIQASLRVRQILKTDVVIQRHLGWVPPRNIRYGHVIPLSEKKTIYLPWEDTTASCVYTSAVKSNIWVNNKAVIAKSGDSCATGTWVAIQHGNEFTIGRLREILSPDIAINGDPDFILTIERFILGAERHPDFDMPVLIRPQEGTSNRFLVVEPRDVLFSVSVQHDCRLAGCKPSGSRVVRQEWKDTSRQVAVIVHADDDNYIVNTHALHNATLLQDLLPRSLTSPTPLHQDRQKFHFYVAKDYRLTQEKKRKATTEKRQATLTANRQAKEAQGIQMQDSNTNGERARKRRRSVSTTDLTEE</sequence>
<feature type="chain" id="PRO_5020894329" evidence="2">
    <location>
        <begin position="22"/>
        <end position="927"/>
    </location>
</feature>
<evidence type="ECO:0000256" key="1">
    <source>
        <dbReference type="SAM" id="MobiDB-lite"/>
    </source>
</evidence>
<keyword evidence="4" id="KW-1185">Reference proteome</keyword>
<evidence type="ECO:0000313" key="3">
    <source>
        <dbReference type="EMBL" id="THU84219.1"/>
    </source>
</evidence>
<dbReference type="PANTHER" id="PTHR31912">
    <property type="entry name" value="IP13529P"/>
    <property type="match status" value="1"/>
</dbReference>
<dbReference type="EMBL" id="ML179613">
    <property type="protein sequence ID" value="THU84219.1"/>
    <property type="molecule type" value="Genomic_DNA"/>
</dbReference>
<accession>A0A4S8L6J7</accession>
<name>A0A4S8L6J7_DENBC</name>
<dbReference type="AlphaFoldDB" id="A0A4S8L6J7"/>
<organism evidence="3 4">
    <name type="scientific">Dendrothele bispora (strain CBS 962.96)</name>
    <dbReference type="NCBI Taxonomy" id="1314807"/>
    <lineage>
        <taxon>Eukaryota</taxon>
        <taxon>Fungi</taxon>
        <taxon>Dikarya</taxon>
        <taxon>Basidiomycota</taxon>
        <taxon>Agaricomycotina</taxon>
        <taxon>Agaricomycetes</taxon>
        <taxon>Agaricomycetidae</taxon>
        <taxon>Agaricales</taxon>
        <taxon>Agaricales incertae sedis</taxon>
        <taxon>Dendrothele</taxon>
    </lineage>
</organism>
<dbReference type="PANTHER" id="PTHR31912:SF34">
    <property type="entry name" value="NOTOCHORD-RELATED PROTEIN"/>
    <property type="match status" value="1"/>
</dbReference>
<gene>
    <name evidence="3" type="ORF">K435DRAFT_822768</name>
</gene>